<name>A0A1U7LN57_NEOID</name>
<organism evidence="2 3">
    <name type="scientific">Neolecta irregularis (strain DAH-3)</name>
    <dbReference type="NCBI Taxonomy" id="1198029"/>
    <lineage>
        <taxon>Eukaryota</taxon>
        <taxon>Fungi</taxon>
        <taxon>Dikarya</taxon>
        <taxon>Ascomycota</taxon>
        <taxon>Taphrinomycotina</taxon>
        <taxon>Neolectales</taxon>
        <taxon>Neolectaceae</taxon>
        <taxon>Neolecta</taxon>
    </lineage>
</organism>
<comment type="caution">
    <text evidence="2">The sequence shown here is derived from an EMBL/GenBank/DDBJ whole genome shotgun (WGS) entry which is preliminary data.</text>
</comment>
<evidence type="ECO:0000256" key="1">
    <source>
        <dbReference type="SAM" id="MobiDB-lite"/>
    </source>
</evidence>
<feature type="compositionally biased region" description="Basic and acidic residues" evidence="1">
    <location>
        <begin position="8"/>
        <end position="47"/>
    </location>
</feature>
<accession>A0A1U7LN57</accession>
<evidence type="ECO:0000313" key="2">
    <source>
        <dbReference type="EMBL" id="OLL24084.1"/>
    </source>
</evidence>
<proteinExistence type="predicted"/>
<reference evidence="2 3" key="1">
    <citation type="submission" date="2016-04" db="EMBL/GenBank/DDBJ databases">
        <title>Evolutionary innovation and constraint leading to complex multicellularity in the Ascomycota.</title>
        <authorList>
            <person name="Cisse O."/>
            <person name="Nguyen A."/>
            <person name="Hewitt D.A."/>
            <person name="Jedd G."/>
            <person name="Stajich J.E."/>
        </authorList>
    </citation>
    <scope>NUCLEOTIDE SEQUENCE [LARGE SCALE GENOMIC DNA]</scope>
    <source>
        <strain evidence="2 3">DAH-3</strain>
    </source>
</reference>
<gene>
    <name evidence="2" type="ORF">NEOLI_003128</name>
</gene>
<feature type="compositionally biased region" description="Basic and acidic residues" evidence="1">
    <location>
        <begin position="130"/>
        <end position="139"/>
    </location>
</feature>
<dbReference type="EMBL" id="LXFE01000995">
    <property type="protein sequence ID" value="OLL24084.1"/>
    <property type="molecule type" value="Genomic_DNA"/>
</dbReference>
<dbReference type="Proteomes" id="UP000186594">
    <property type="component" value="Unassembled WGS sequence"/>
</dbReference>
<protein>
    <submittedName>
        <fullName evidence="2">Uncharacterized protein</fullName>
    </submittedName>
</protein>
<keyword evidence="3" id="KW-1185">Reference proteome</keyword>
<sequence>MAGGHPDISAEDRKEREPLYGEEHQREHVDRGGQPGREDDGSHDCGICREGAGESSVSARGVVVEEDVCEEQAEGQGPDGVGGRGPRERLEDRREAEDGADDEHCRDGDIAVRGSAAAGGIPEAVAGGSDRGRRPDQRRRAQQVGVDADERRDEDGDGGQVLRDDRRLAHQQPVVVCLHIDVALEALQERLVDPVVRVVLPHPQQLAPGLAARRARVQQRGVDDHVGETAVVAVE</sequence>
<evidence type="ECO:0000313" key="3">
    <source>
        <dbReference type="Proteomes" id="UP000186594"/>
    </source>
</evidence>
<feature type="region of interest" description="Disordered" evidence="1">
    <location>
        <begin position="1"/>
        <end position="165"/>
    </location>
</feature>
<feature type="compositionally biased region" description="Basic and acidic residues" evidence="1">
    <location>
        <begin position="85"/>
        <end position="110"/>
    </location>
</feature>
<feature type="compositionally biased region" description="Acidic residues" evidence="1">
    <location>
        <begin position="64"/>
        <end position="73"/>
    </location>
</feature>
<dbReference type="AlphaFoldDB" id="A0A1U7LN57"/>